<evidence type="ECO:0000313" key="6">
    <source>
        <dbReference type="Proteomes" id="UP000595140"/>
    </source>
</evidence>
<dbReference type="AlphaFoldDB" id="A0A484KE98"/>
<dbReference type="OrthoDB" id="7344096at2759"/>
<evidence type="ECO:0000256" key="3">
    <source>
        <dbReference type="ARBA" id="ARBA00022490"/>
    </source>
</evidence>
<accession>A0A484KE98</accession>
<name>A0A484KE98_9ASTE</name>
<organism evidence="5 6">
    <name type="scientific">Cuscuta campestris</name>
    <dbReference type="NCBI Taxonomy" id="132261"/>
    <lineage>
        <taxon>Eukaryota</taxon>
        <taxon>Viridiplantae</taxon>
        <taxon>Streptophyta</taxon>
        <taxon>Embryophyta</taxon>
        <taxon>Tracheophyta</taxon>
        <taxon>Spermatophyta</taxon>
        <taxon>Magnoliopsida</taxon>
        <taxon>eudicotyledons</taxon>
        <taxon>Gunneridae</taxon>
        <taxon>Pentapetalae</taxon>
        <taxon>asterids</taxon>
        <taxon>lamiids</taxon>
        <taxon>Solanales</taxon>
        <taxon>Convolvulaceae</taxon>
        <taxon>Cuscuteae</taxon>
        <taxon>Cuscuta</taxon>
        <taxon>Cuscuta subgen. Grammica</taxon>
        <taxon>Cuscuta sect. Cleistogrammica</taxon>
    </lineage>
</organism>
<evidence type="ECO:0000313" key="5">
    <source>
        <dbReference type="EMBL" id="VFQ61547.1"/>
    </source>
</evidence>
<dbReference type="GO" id="GO:0005634">
    <property type="term" value="C:nucleus"/>
    <property type="evidence" value="ECO:0007669"/>
    <property type="project" value="UniProtKB-SubCell"/>
</dbReference>
<evidence type="ECO:0000256" key="2">
    <source>
        <dbReference type="ARBA" id="ARBA00004496"/>
    </source>
</evidence>
<keyword evidence="3" id="KW-0963">Cytoplasm</keyword>
<reference evidence="5 6" key="1">
    <citation type="submission" date="2018-04" db="EMBL/GenBank/DDBJ databases">
        <authorList>
            <person name="Vogel A."/>
        </authorList>
    </citation>
    <scope>NUCLEOTIDE SEQUENCE [LARGE SCALE GENOMIC DNA]</scope>
</reference>
<dbReference type="EMBL" id="OOIL02000182">
    <property type="protein sequence ID" value="VFQ61547.1"/>
    <property type="molecule type" value="Genomic_DNA"/>
</dbReference>
<dbReference type="PANTHER" id="PTHR31250">
    <property type="entry name" value="IQ DOMAIN-CONTAINING PROTEIN IQM3"/>
    <property type="match status" value="1"/>
</dbReference>
<evidence type="ECO:0000256" key="4">
    <source>
        <dbReference type="ARBA" id="ARBA00023242"/>
    </source>
</evidence>
<dbReference type="PANTHER" id="PTHR31250:SF57">
    <property type="entry name" value="IQ DOMAIN-CONTAINING PROTEIN IQM1"/>
    <property type="match status" value="1"/>
</dbReference>
<gene>
    <name evidence="5" type="ORF">CCAM_LOCUS3323</name>
</gene>
<dbReference type="Proteomes" id="UP000595140">
    <property type="component" value="Unassembled WGS sequence"/>
</dbReference>
<keyword evidence="6" id="KW-1185">Reference proteome</keyword>
<dbReference type="GO" id="GO:0005737">
    <property type="term" value="C:cytoplasm"/>
    <property type="evidence" value="ECO:0007669"/>
    <property type="project" value="UniProtKB-SubCell"/>
</dbReference>
<dbReference type="InterPro" id="IPR044159">
    <property type="entry name" value="IQM"/>
</dbReference>
<comment type="subcellular location">
    <subcellularLocation>
        <location evidence="2">Cytoplasm</location>
    </subcellularLocation>
    <subcellularLocation>
        <location evidence="1">Nucleus</location>
    </subcellularLocation>
</comment>
<evidence type="ECO:0000256" key="1">
    <source>
        <dbReference type="ARBA" id="ARBA00004123"/>
    </source>
</evidence>
<protein>
    <submittedName>
        <fullName evidence="5">Uncharacterized protein</fullName>
    </submittedName>
</protein>
<proteinExistence type="predicted"/>
<sequence length="111" mass="12270">MDICAQHCKGSLCGEEKEGCFSALQFSLWTATSVAGRLVAHAGILQAIWPYSGHYLPTEDNFKEFITFLEEHKVDLTNVKRCSIDDDGGLSSVIGSAFTALKKEMTRCYET</sequence>
<keyword evidence="4" id="KW-0539">Nucleus</keyword>